<protein>
    <recommendedName>
        <fullName evidence="4">DUF2721 domain-containing protein</fullName>
    </recommendedName>
</protein>
<evidence type="ECO:0008006" key="4">
    <source>
        <dbReference type="Google" id="ProtNLM"/>
    </source>
</evidence>
<gene>
    <name evidence="2" type="ORF">L288_07760</name>
</gene>
<dbReference type="InterPro" id="IPR021279">
    <property type="entry name" value="DUF2721"/>
</dbReference>
<evidence type="ECO:0000313" key="2">
    <source>
        <dbReference type="EMBL" id="EQB08531.1"/>
    </source>
</evidence>
<accession>T0GX43</accession>
<reference evidence="2 3" key="1">
    <citation type="journal article" date="2013" name="Genome Announc.">
        <title>Draft Genome Sequence of Sphingobium quisquiliarum Strain P25T, a Novel Hexachlorocyclohexane (HCH)-Degrading Bacterium Isolated from an HCH Dumpsite.</title>
        <authorList>
            <person name="Kumar Singh A."/>
            <person name="Sangwan N."/>
            <person name="Sharma A."/>
            <person name="Gupta V."/>
            <person name="Khurana J.P."/>
            <person name="Lal R."/>
        </authorList>
    </citation>
    <scope>NUCLEOTIDE SEQUENCE [LARGE SCALE GENOMIC DNA]</scope>
    <source>
        <strain evidence="2 3">P25</strain>
    </source>
</reference>
<keyword evidence="1" id="KW-0472">Membrane</keyword>
<evidence type="ECO:0000313" key="3">
    <source>
        <dbReference type="Proteomes" id="UP000015525"/>
    </source>
</evidence>
<keyword evidence="1" id="KW-1133">Transmembrane helix</keyword>
<keyword evidence="1" id="KW-0812">Transmembrane</keyword>
<dbReference type="AlphaFoldDB" id="T0GX43"/>
<evidence type="ECO:0000256" key="1">
    <source>
        <dbReference type="SAM" id="Phobius"/>
    </source>
</evidence>
<keyword evidence="3" id="KW-1185">Reference proteome</keyword>
<name>T0GX43_9SPHN</name>
<dbReference type="PATRIC" id="fig|1329909.3.peg.1501"/>
<dbReference type="Proteomes" id="UP000015525">
    <property type="component" value="Unassembled WGS sequence"/>
</dbReference>
<sequence>MIPIPQVSQVAQTIQLALAPVFLLAGIGAFLNVCVGRLARIIDRARRVEERILTTRGKEHDRMVEEIRVLDRRMSVVNSSIFLTVASACAVCLVVILLFAGNLLSAHLGTLVAILFILAMLLQAAAFGTFIQEIRLASRTIHIRNEVLYHQAEGDEAA</sequence>
<feature type="transmembrane region" description="Helical" evidence="1">
    <location>
        <begin position="17"/>
        <end position="39"/>
    </location>
</feature>
<organism evidence="2 3">
    <name type="scientific">Sphingobium quisquiliarum P25</name>
    <dbReference type="NCBI Taxonomy" id="1329909"/>
    <lineage>
        <taxon>Bacteria</taxon>
        <taxon>Pseudomonadati</taxon>
        <taxon>Pseudomonadota</taxon>
        <taxon>Alphaproteobacteria</taxon>
        <taxon>Sphingomonadales</taxon>
        <taxon>Sphingomonadaceae</taxon>
        <taxon>Sphingobium</taxon>
    </lineage>
</organism>
<feature type="transmembrane region" description="Helical" evidence="1">
    <location>
        <begin position="106"/>
        <end position="131"/>
    </location>
</feature>
<feature type="transmembrane region" description="Helical" evidence="1">
    <location>
        <begin position="81"/>
        <end position="100"/>
    </location>
</feature>
<dbReference type="RefSeq" id="WP_021237833.1">
    <property type="nucleotide sequence ID" value="NZ_ATHO01000068.1"/>
</dbReference>
<dbReference type="Pfam" id="PF11026">
    <property type="entry name" value="DUF2721"/>
    <property type="match status" value="1"/>
</dbReference>
<comment type="caution">
    <text evidence="2">The sequence shown here is derived from an EMBL/GenBank/DDBJ whole genome shotgun (WGS) entry which is preliminary data.</text>
</comment>
<dbReference type="EMBL" id="ATHO01000068">
    <property type="protein sequence ID" value="EQB08531.1"/>
    <property type="molecule type" value="Genomic_DNA"/>
</dbReference>
<proteinExistence type="predicted"/>